<gene>
    <name evidence="1" type="ORF">MUA00_00345</name>
</gene>
<proteinExistence type="predicted"/>
<organism evidence="1 2">
    <name type="scientific">Dryocola boscaweniae</name>
    <dbReference type="NCBI Taxonomy" id="2925397"/>
    <lineage>
        <taxon>Bacteria</taxon>
        <taxon>Pseudomonadati</taxon>
        <taxon>Pseudomonadota</taxon>
        <taxon>Gammaproteobacteria</taxon>
        <taxon>Enterobacterales</taxon>
        <taxon>Enterobacteriaceae</taxon>
        <taxon>Dryocola</taxon>
    </lineage>
</organism>
<comment type="caution">
    <text evidence="1">The sequence shown here is derived from an EMBL/GenBank/DDBJ whole genome shotgun (WGS) entry which is preliminary data.</text>
</comment>
<dbReference type="Gene3D" id="2.160.20.10">
    <property type="entry name" value="Single-stranded right-handed beta-helix, Pectin lyase-like"/>
    <property type="match status" value="1"/>
</dbReference>
<name>A0A9X2W3H6_9ENTR</name>
<sequence>MYANRIHLVSSEKGVGVNLGDLNARQGDITLDASGKLALKSSLASGSLVAKGESVALKGENKASGALTVNVQTDITVDNAQLASDGDISLSGKGKITLGNATLTAGKDLNLAARDLTQGGNSRADAANNITASVAGKIDNQGQFVAGKNITLSSDTLANSGKLSAKGTARISANTLTNNGSVQSMGDQWLTAATLNNSGQWQSGGNISLSTQNMALSGLFSSSHNLNLNVADMLNVGAGGQLLSDGYLSATADTLLLSGVLNGHDGITLRSGQLASSDNSLLTSNGAVDIDTGSAQLGGKLFAQQDATLTSRGQFNTLAGSQLQSQQSLILNAQQANLAGTQAAKNTLQINNTGTLTHNGQGTGQTINVQSGTLTATGLLQATGNLSLNSDAIDQSGTLIAGQNLRIDGLSLNNRGTLQAADIAVALSGALDNQASGKLLAQRGVTLNASIVNNAGQLVADGALVLSTPQLTNFGLLQGQSLTVRGDSLDNRGQLLARDITLAQQNQIVNQADGRILAQDVLRLSAPALTNSGALAASDLELTTTTTTNSGTLQGDKRLALNADVLSNQAGAQILSGSGLTLTIPQLVNVGLIKAALDMTLNGTSLDNAGEITARRLTLSQRGDITNRQNGKLLAQDALALKGNRVSNSGVAAGDTLTLDAATVINSGRMQGSKALTLTAADLSSQGELLTDGALTAALLRLINTCIMQGQSLTVRGDSLDNRGQLLARDITLAQQNQIVNQADGRILAQDVLRLSAPALTNSGTLAASDLELTTTTTTNSGTLQGDNRLALNADVLSNQAGAQILSGSGLMLTIPQLVNVGLIKAALDMTLNGTSLDNAGEINARRLTLSQRGDITNRQNGKLLAQDALALKGNRVSNSGVAAGDTLTLDAATVINSGRMQGSMALALTAADLSSQGELLTDGALTAALLRLINTGIMQGQSLTVRGDSLDNRGQLLARDITLAQQNQIVNQADGRILAQEVLDLTTPLLVNDGVLATDRFTINSNYLINRGLLQGSTQLDLTVPNLDNQATGQIITDGSLTLDATSLNNSGLLQGDILTVHTGQWRNDGNTLGQNGVTATINGEMTGNGRLLSQQALQLTAKTLTNGGMMAADSITLNTDKLLNGGLIQGNHVLTVTKGNITNTLAGQFISGQGLNLTGDLLDNQGLLQGDILTVNAGEWSNSGNALGSHGVTGMVSGTLTSDGILLSQTDMRLQAKTLSNGGTLAANNLIISADILSNNGLLQGNSLLTLNTSQLSNLVGGQLISGGALALNLTKLINAGALQVNKLFTLNAANLDNSGTLQAQNINLILSGALTNQKNGKMLAQQALTAQTGTISNNGGVMAGDILDLTGDGIISSGLLQGNSSLTLGGSALSNLTEGQILTDGALNLNFGQLDNAGLLQGNSLSLISNRWSNSGRALALQSLNARINGDFNNTGLLLSQGSLQLNAQAFDNSGQLAADTVSLSGGSLDNRGTLQGNNGFILTNSSMTNRAGGQLISSSDMRLDAAEQSNSGLIIALALLTLNAENLDNHGTFQADSLQLKVNQQLTSQQDGRLLAKQALNFNGGKLVNDGQIAGDRLTLNVTNTTNQGLLQGAYLLALTGTGLNNLIGGRLLTDGVLDLTTTQLINGGTLQGQKVKVNSGVWNNTGSTLGTDTLDITVAGDLTNSGHLLSQGTTQVNSAQLTNTGALLSEGNVTLIGNKLVNRGSIQGGNLNVGNGQVDNSGTLIGLQSLTLQAAQNLQARLLMTQPLQVLTNNNGGSLLTQGILNINGGDITNNGSWQGQQILLTANKLQNNGAIQSADGMNLTLSGDLLSAANSKITANGSAALQALGLTNNGQWIAKNLTLRGNTFNNSGETSGVNGLTLSLNGAFNQQQGKTLLTGGTLALNAASVTNLGRIQGGDTQITSGTLDNQGRIQGDNGLRLTLTGNLTNSAAGSILSQKGLIVTTPNLINYGVLQGGTSSRIDAANSTRNDGKLLFGSDLTLNTAGLTNNGWMQATTLLLNATSASNNGTLLADQQATLTGNTLNNQSTIQAANLTSNYQGLTNSGTLLGNNQLTITANQVTHQAAGKLFSGGNLLLNSAGFDQIGQVVALGNLTVGLTNAFTTRNVMAAGNILTLSSNGNITNQSVMQGQGLNIRAGGVLTNNGQLTAGTAASNLSGSRIAMNAAGTLQSGGDIALTSASDIVFNGFTGTRGSLTASATGTLLNTALLYAGNNMSLLANSIRNQRGDILAGNSLWMQRDAAGNANTEVVNTSGAIETQNGDITIKTGHLLNERDGLNVSSWNETSTLVSGVGDDTLSIYVRDLPTTAYSLEQWTTRGYRNCTCAIEYDIYHTMYKPTSEAMTQTFADVTNHLEVTATGGAARISSGRNLLVNAGALENQASFILSANDTVLSGNQLNNASYQSGTTANYYQYIYESSTGGQTSEDGYKLPLSYSSFVYRLTGRTSESVLGELYRAVIQAGGNVVANFTNNISNTTTTANAGGVSTTISAPSLNTLSNQNISGGVQKQNLASADKVTVGSPQWQDQLQNALQQINGGGSLASLNTAQGNTISLNGGQVGLNQYGASGGTVDINGNAVGMNDYSTHGGNGVNLSGQGSSLNNYAAASGNTSSLSGNSASLNGYKASTGNAETVNIRAVDLSAYPLPTSNNGYFVAVSDPKSPYLIATNPKLDGLGQLDPSLFGDLYDLMGVKPGSAPRETNSAYTDQNKFLGSSYFLDRLNLKPEYDYRFLGDAAFDTRYVSNAMLNQTGNRYLNGVGSDLEQMQYLMDNAARAQQSLGLNFGVALTADQIAALDHSILWWEATVINGETVLVPKLYLSPKDVTVNNGSVIAGNNVTLNGGNITNSGSTLSANNNLSINSDNSISNLNAGLISAGGGLQLSALGDINNIGSTISGKTVALESINGSINNITLADTWSLAAPGK</sequence>
<evidence type="ECO:0000313" key="2">
    <source>
        <dbReference type="Proteomes" id="UP001150641"/>
    </source>
</evidence>
<feature type="non-terminal residue" evidence="1">
    <location>
        <position position="2928"/>
    </location>
</feature>
<accession>A0A9X2W3H6</accession>
<evidence type="ECO:0000313" key="1">
    <source>
        <dbReference type="EMBL" id="MCT4700286.1"/>
    </source>
</evidence>
<protein>
    <recommendedName>
        <fullName evidence="3">Toxin CdiA</fullName>
    </recommendedName>
</protein>
<dbReference type="EMBL" id="JALHAP010000058">
    <property type="protein sequence ID" value="MCT4700286.1"/>
    <property type="molecule type" value="Genomic_DNA"/>
</dbReference>
<keyword evidence="2" id="KW-1185">Reference proteome</keyword>
<dbReference type="Proteomes" id="UP001150641">
    <property type="component" value="Unassembled WGS sequence"/>
</dbReference>
<dbReference type="NCBIfam" id="TIGR01731">
    <property type="entry name" value="fil_hemag_20aa"/>
    <property type="match status" value="42"/>
</dbReference>
<reference evidence="1" key="1">
    <citation type="submission" date="2022-03" db="EMBL/GenBank/DDBJ databases">
        <title>Proposal of a novel genus Dryocolo and two novel species.</title>
        <authorList>
            <person name="Maddock D.W."/>
            <person name="Brady C.L."/>
            <person name="Denman S."/>
            <person name="Arnold D."/>
        </authorList>
    </citation>
    <scope>NUCLEOTIDE SEQUENCE</scope>
    <source>
        <strain evidence="1">H6W4</strain>
    </source>
</reference>
<dbReference type="InterPro" id="IPR012334">
    <property type="entry name" value="Pectin_lyas_fold"/>
</dbReference>
<dbReference type="InterPro" id="IPR010069">
    <property type="entry name" value="CdiA_FHA1_rpt"/>
</dbReference>
<evidence type="ECO:0008006" key="3">
    <source>
        <dbReference type="Google" id="ProtNLM"/>
    </source>
</evidence>